<dbReference type="InterPro" id="IPR013324">
    <property type="entry name" value="RNA_pol_sigma_r3/r4-like"/>
</dbReference>
<sequence length="178" mass="19855">MSVKEELIRQIPNLRAFAVSLCGNAERADDLVQEALMKAWASIDMFEAGTNMRAWLFTILRNVYYSDFRKKRREVEDADGKLAANLSTHPEQIGHLDMVDFREALDKLAADQREALILVGASGFSYDEAAEICGCAVGTVKSRVNRARTRLAELLSLQSGADYGPDHQSRSVVDARKF</sequence>
<evidence type="ECO:0000259" key="7">
    <source>
        <dbReference type="Pfam" id="PF04542"/>
    </source>
</evidence>
<dbReference type="PANTHER" id="PTHR43133:SF25">
    <property type="entry name" value="RNA POLYMERASE SIGMA FACTOR RFAY-RELATED"/>
    <property type="match status" value="1"/>
</dbReference>
<evidence type="ECO:0000256" key="2">
    <source>
        <dbReference type="ARBA" id="ARBA00023015"/>
    </source>
</evidence>
<comment type="caution">
    <text evidence="9">The sequence shown here is derived from an EMBL/GenBank/DDBJ whole genome shotgun (WGS) entry which is preliminary data.</text>
</comment>
<evidence type="ECO:0000256" key="3">
    <source>
        <dbReference type="ARBA" id="ARBA00023082"/>
    </source>
</evidence>
<dbReference type="InterPro" id="IPR013325">
    <property type="entry name" value="RNA_pol_sigma_r2"/>
</dbReference>
<evidence type="ECO:0000313" key="10">
    <source>
        <dbReference type="Proteomes" id="UP000249590"/>
    </source>
</evidence>
<dbReference type="Gene3D" id="1.10.1740.10">
    <property type="match status" value="1"/>
</dbReference>
<dbReference type="AlphaFoldDB" id="A0A8B2NQ63"/>
<gene>
    <name evidence="9" type="ORF">DLJ53_14475</name>
</gene>
<evidence type="ECO:0000259" key="8">
    <source>
        <dbReference type="Pfam" id="PF08281"/>
    </source>
</evidence>
<keyword evidence="3 6" id="KW-0731">Sigma factor</keyword>
<dbReference type="OrthoDB" id="9803470at2"/>
<dbReference type="Proteomes" id="UP000249590">
    <property type="component" value="Unassembled WGS sequence"/>
</dbReference>
<feature type="domain" description="RNA polymerase sigma factor 70 region 4 type 2" evidence="8">
    <location>
        <begin position="100"/>
        <end position="151"/>
    </location>
</feature>
<comment type="similarity">
    <text evidence="1 6">Belongs to the sigma-70 factor family. ECF subfamily.</text>
</comment>
<dbReference type="NCBIfam" id="TIGR02937">
    <property type="entry name" value="sigma70-ECF"/>
    <property type="match status" value="1"/>
</dbReference>
<keyword evidence="2 6" id="KW-0805">Transcription regulation</keyword>
<dbReference type="InterPro" id="IPR036388">
    <property type="entry name" value="WH-like_DNA-bd_sf"/>
</dbReference>
<evidence type="ECO:0000256" key="6">
    <source>
        <dbReference type="RuleBase" id="RU000716"/>
    </source>
</evidence>
<dbReference type="GO" id="GO:0016987">
    <property type="term" value="F:sigma factor activity"/>
    <property type="evidence" value="ECO:0007669"/>
    <property type="project" value="UniProtKB-KW"/>
</dbReference>
<name>A0A8B2NQ63_9HYPH</name>
<evidence type="ECO:0000256" key="4">
    <source>
        <dbReference type="ARBA" id="ARBA00023125"/>
    </source>
</evidence>
<keyword evidence="4 6" id="KW-0238">DNA-binding</keyword>
<dbReference type="PROSITE" id="PS01063">
    <property type="entry name" value="SIGMA70_ECF"/>
    <property type="match status" value="1"/>
</dbReference>
<dbReference type="InterPro" id="IPR039425">
    <property type="entry name" value="RNA_pol_sigma-70-like"/>
</dbReference>
<dbReference type="GO" id="GO:0006352">
    <property type="term" value="P:DNA-templated transcription initiation"/>
    <property type="evidence" value="ECO:0007669"/>
    <property type="project" value="InterPro"/>
</dbReference>
<dbReference type="Pfam" id="PF08281">
    <property type="entry name" value="Sigma70_r4_2"/>
    <property type="match status" value="1"/>
</dbReference>
<dbReference type="GO" id="GO:0003677">
    <property type="term" value="F:DNA binding"/>
    <property type="evidence" value="ECO:0007669"/>
    <property type="project" value="UniProtKB-KW"/>
</dbReference>
<dbReference type="SUPFAM" id="SSF88946">
    <property type="entry name" value="Sigma2 domain of RNA polymerase sigma factors"/>
    <property type="match status" value="1"/>
</dbReference>
<accession>A0A8B2NQ63</accession>
<dbReference type="InterPro" id="IPR000838">
    <property type="entry name" value="RNA_pol_sigma70_ECF_CS"/>
</dbReference>
<keyword evidence="5 6" id="KW-0804">Transcription</keyword>
<proteinExistence type="inferred from homology"/>
<dbReference type="PANTHER" id="PTHR43133">
    <property type="entry name" value="RNA POLYMERASE ECF-TYPE SIGMA FACTO"/>
    <property type="match status" value="1"/>
</dbReference>
<organism evidence="9 10">
    <name type="scientific">Acuticoccus sediminis</name>
    <dbReference type="NCBI Taxonomy" id="2184697"/>
    <lineage>
        <taxon>Bacteria</taxon>
        <taxon>Pseudomonadati</taxon>
        <taxon>Pseudomonadota</taxon>
        <taxon>Alphaproteobacteria</taxon>
        <taxon>Hyphomicrobiales</taxon>
        <taxon>Amorphaceae</taxon>
        <taxon>Acuticoccus</taxon>
    </lineage>
</organism>
<dbReference type="Gene3D" id="1.10.10.10">
    <property type="entry name" value="Winged helix-like DNA-binding domain superfamily/Winged helix DNA-binding domain"/>
    <property type="match status" value="1"/>
</dbReference>
<keyword evidence="10" id="KW-1185">Reference proteome</keyword>
<dbReference type="EMBL" id="QHHQ01000003">
    <property type="protein sequence ID" value="RAI00470.1"/>
    <property type="molecule type" value="Genomic_DNA"/>
</dbReference>
<dbReference type="InterPro" id="IPR013249">
    <property type="entry name" value="RNA_pol_sigma70_r4_t2"/>
</dbReference>
<dbReference type="RefSeq" id="WP_111346436.1">
    <property type="nucleotide sequence ID" value="NZ_JAIWKD010000008.1"/>
</dbReference>
<reference evidence="9 10" key="1">
    <citation type="submission" date="2018-05" db="EMBL/GenBank/DDBJ databases">
        <title>Acuticoccus sediminis sp. nov., isolated from deep-sea sediment of Indian Ocean.</title>
        <authorList>
            <person name="Liu X."/>
            <person name="Lai Q."/>
            <person name="Du Y."/>
            <person name="Sun F."/>
            <person name="Zhang X."/>
            <person name="Wang S."/>
            <person name="Shao Z."/>
        </authorList>
    </citation>
    <scope>NUCLEOTIDE SEQUENCE [LARGE SCALE GENOMIC DNA]</scope>
    <source>
        <strain evidence="9 10">PTG4-2</strain>
    </source>
</reference>
<feature type="domain" description="RNA polymerase sigma-70 region 2" evidence="7">
    <location>
        <begin position="11"/>
        <end position="73"/>
    </location>
</feature>
<dbReference type="SUPFAM" id="SSF88659">
    <property type="entry name" value="Sigma3 and sigma4 domains of RNA polymerase sigma factors"/>
    <property type="match status" value="1"/>
</dbReference>
<dbReference type="NCBIfam" id="NF009199">
    <property type="entry name" value="PRK12547.1"/>
    <property type="match status" value="1"/>
</dbReference>
<dbReference type="CDD" id="cd06171">
    <property type="entry name" value="Sigma70_r4"/>
    <property type="match status" value="1"/>
</dbReference>
<evidence type="ECO:0000313" key="9">
    <source>
        <dbReference type="EMBL" id="RAI00470.1"/>
    </source>
</evidence>
<evidence type="ECO:0000256" key="1">
    <source>
        <dbReference type="ARBA" id="ARBA00010641"/>
    </source>
</evidence>
<evidence type="ECO:0000256" key="5">
    <source>
        <dbReference type="ARBA" id="ARBA00023163"/>
    </source>
</evidence>
<protein>
    <recommendedName>
        <fullName evidence="6">RNA polymerase sigma factor</fullName>
    </recommendedName>
</protein>
<dbReference type="InterPro" id="IPR007627">
    <property type="entry name" value="RNA_pol_sigma70_r2"/>
</dbReference>
<dbReference type="InterPro" id="IPR014284">
    <property type="entry name" value="RNA_pol_sigma-70_dom"/>
</dbReference>
<dbReference type="Pfam" id="PF04542">
    <property type="entry name" value="Sigma70_r2"/>
    <property type="match status" value="1"/>
</dbReference>